<keyword evidence="1" id="KW-1133">Transmembrane helix</keyword>
<accession>A0ABR4AI22</accession>
<keyword evidence="1" id="KW-0812">Transmembrane</keyword>
<name>A0ABR4AI22_9LECA</name>
<organism evidence="2 3">
    <name type="scientific">Stereocaulon virgatum</name>
    <dbReference type="NCBI Taxonomy" id="373712"/>
    <lineage>
        <taxon>Eukaryota</taxon>
        <taxon>Fungi</taxon>
        <taxon>Dikarya</taxon>
        <taxon>Ascomycota</taxon>
        <taxon>Pezizomycotina</taxon>
        <taxon>Lecanoromycetes</taxon>
        <taxon>OSLEUM clade</taxon>
        <taxon>Lecanoromycetidae</taxon>
        <taxon>Lecanorales</taxon>
        <taxon>Lecanorineae</taxon>
        <taxon>Stereocaulaceae</taxon>
        <taxon>Stereocaulon</taxon>
    </lineage>
</organism>
<protein>
    <submittedName>
        <fullName evidence="2">Uncharacterized protein</fullName>
    </submittedName>
</protein>
<keyword evidence="3" id="KW-1185">Reference proteome</keyword>
<dbReference type="EMBL" id="JBEFKJ010000009">
    <property type="protein sequence ID" value="KAL2044496.1"/>
    <property type="molecule type" value="Genomic_DNA"/>
</dbReference>
<evidence type="ECO:0000256" key="1">
    <source>
        <dbReference type="SAM" id="Phobius"/>
    </source>
</evidence>
<dbReference type="Proteomes" id="UP001590950">
    <property type="component" value="Unassembled WGS sequence"/>
</dbReference>
<evidence type="ECO:0000313" key="2">
    <source>
        <dbReference type="EMBL" id="KAL2044496.1"/>
    </source>
</evidence>
<dbReference type="Pfam" id="PF12138">
    <property type="entry name" value="Spherulin4"/>
    <property type="match status" value="1"/>
</dbReference>
<gene>
    <name evidence="2" type="ORF">N7G274_003201</name>
</gene>
<reference evidence="2 3" key="1">
    <citation type="submission" date="2024-09" db="EMBL/GenBank/DDBJ databases">
        <title>Rethinking Asexuality: The Enigmatic Case of Functional Sexual Genes in Lepraria (Stereocaulaceae).</title>
        <authorList>
            <person name="Doellman M."/>
            <person name="Sun Y."/>
            <person name="Barcenas-Pena A."/>
            <person name="Lumbsch H.T."/>
            <person name="Grewe F."/>
        </authorList>
    </citation>
    <scope>NUCLEOTIDE SEQUENCE [LARGE SCALE GENOMIC DNA]</scope>
    <source>
        <strain evidence="2 3">Mercado 3170</strain>
    </source>
</reference>
<evidence type="ECO:0000313" key="3">
    <source>
        <dbReference type="Proteomes" id="UP001590950"/>
    </source>
</evidence>
<keyword evidence="1" id="KW-0472">Membrane</keyword>
<feature type="transmembrane region" description="Helical" evidence="1">
    <location>
        <begin position="84"/>
        <end position="104"/>
    </location>
</feature>
<sequence>MKTPAFATYAEVQFQLITNLDNGPCPKANTYPNQDYTNVISKLNNHSYVITSGYVVTRYAQISYSKSSSTLAPMLIGHRIPSTTLLMVASSLMTLSAITVIQLLD</sequence>
<comment type="caution">
    <text evidence="2">The sequence shown here is derived from an EMBL/GenBank/DDBJ whole genome shotgun (WGS) entry which is preliminary data.</text>
</comment>
<dbReference type="InterPro" id="IPR021986">
    <property type="entry name" value="Spherulin4"/>
</dbReference>
<proteinExistence type="predicted"/>